<dbReference type="SUPFAM" id="SSF56935">
    <property type="entry name" value="Porins"/>
    <property type="match status" value="1"/>
</dbReference>
<dbReference type="Pfam" id="PF07396">
    <property type="entry name" value="Porin_O_P"/>
    <property type="match status" value="1"/>
</dbReference>
<dbReference type="AlphaFoldDB" id="A0A0S2THH1"/>
<dbReference type="Gene3D" id="2.40.160.10">
    <property type="entry name" value="Porin"/>
    <property type="match status" value="1"/>
</dbReference>
<dbReference type="InterPro" id="IPR023614">
    <property type="entry name" value="Porin_dom_sf"/>
</dbReference>
<reference evidence="1" key="1">
    <citation type="submission" date="2015-10" db="EMBL/GenBank/DDBJ databases">
        <title>Description of Candidatus Tenderia electrophaga gen. nov, sp. nov., an Uncultivated Electroautotroph from a Biocathode Enrichment.</title>
        <authorList>
            <person name="Eddie B.J."/>
            <person name="Malanoski A.P."/>
            <person name="Wang Z."/>
            <person name="Hall R.J."/>
            <person name="Oh S.D."/>
            <person name="Heiner C."/>
            <person name="Lin B."/>
            <person name="Strycharz-Glaven S.M."/>
        </authorList>
    </citation>
    <scope>NUCLEOTIDE SEQUENCE [LARGE SCALE GENOMIC DNA]</scope>
    <source>
        <strain evidence="1">NRL1</strain>
    </source>
</reference>
<dbReference type="Proteomes" id="UP000055136">
    <property type="component" value="Chromosome"/>
</dbReference>
<protein>
    <recommendedName>
        <fullName evidence="3">Porin</fullName>
    </recommendedName>
</protein>
<name>A0A0S2THH1_9GAMM</name>
<sequence length="372" mass="41169">MAALSSASVLAGVTYKDGDSYVKLGGRIQLQYHKADPDGGQATDDIFFRRLRPYIEGSLHPNWKGKFQWDMGKAEDTNEIAVKDAYMQYKAESGVKVSLGNYSFPFSREYLTSSKYQQLVERTFVGDHNYGTPDRQAGVYVEGMNASKTFDWAVGLADGRIDPDDDKIDFEPAVNNNSDFNQGMMVGGRVSFHPFGYLKMKQGDFSGEQKATVSLGAFSWSNDDDNNTRTSAAGVATDVTRPDLDSVTGLELSGAYRNKGFSVDAQYNIFDAETIDASVTSGLFRNGETELTSFAVEGGYMVIPSTLELVVGLSSQDADNYTTAWDRTEFGANWFVHKHDVKFQLTLRQNENVDGQQGNDLDEVFAQAQYVF</sequence>
<evidence type="ECO:0000313" key="2">
    <source>
        <dbReference type="Proteomes" id="UP000055136"/>
    </source>
</evidence>
<accession>A0A0S2THH1</accession>
<evidence type="ECO:0000313" key="1">
    <source>
        <dbReference type="EMBL" id="ALP54614.1"/>
    </source>
</evidence>
<dbReference type="InterPro" id="IPR010870">
    <property type="entry name" value="Porin_O/P"/>
</dbReference>
<dbReference type="EMBL" id="CP013099">
    <property type="protein sequence ID" value="ALP54614.1"/>
    <property type="molecule type" value="Genomic_DNA"/>
</dbReference>
<organism evidence="1 2">
    <name type="scientific">Candidatus Tenderia electrophaga</name>
    <dbReference type="NCBI Taxonomy" id="1748243"/>
    <lineage>
        <taxon>Bacteria</taxon>
        <taxon>Pseudomonadati</taxon>
        <taxon>Pseudomonadota</taxon>
        <taxon>Gammaproteobacteria</taxon>
        <taxon>Candidatus Tenderiales</taxon>
        <taxon>Candidatus Tenderiaceae</taxon>
        <taxon>Candidatus Tenderia</taxon>
    </lineage>
</organism>
<gene>
    <name evidence="1" type="ORF">Tel_16445</name>
</gene>
<keyword evidence="2" id="KW-1185">Reference proteome</keyword>
<proteinExistence type="predicted"/>
<dbReference type="KEGG" id="tee:Tel_16445"/>
<evidence type="ECO:0008006" key="3">
    <source>
        <dbReference type="Google" id="ProtNLM"/>
    </source>
</evidence>